<dbReference type="EMBL" id="LPWA01000124">
    <property type="protein sequence ID" value="KUM25014.1"/>
    <property type="molecule type" value="Genomic_DNA"/>
</dbReference>
<evidence type="ECO:0000256" key="2">
    <source>
        <dbReference type="ARBA" id="ARBA00022729"/>
    </source>
</evidence>
<evidence type="ECO:0000256" key="1">
    <source>
        <dbReference type="ARBA" id="ARBA00010062"/>
    </source>
</evidence>
<dbReference type="Gene3D" id="3.40.50.2300">
    <property type="match status" value="2"/>
</dbReference>
<dbReference type="InterPro" id="IPR028081">
    <property type="entry name" value="Leu-bd"/>
</dbReference>
<proteinExistence type="inferred from homology"/>
<dbReference type="PANTHER" id="PTHR30483">
    <property type="entry name" value="LEUCINE-SPECIFIC-BINDING PROTEIN"/>
    <property type="match status" value="1"/>
</dbReference>
<protein>
    <submittedName>
        <fullName evidence="5">ABC transporter substrate-binding protein</fullName>
    </submittedName>
</protein>
<dbReference type="Proteomes" id="UP000053176">
    <property type="component" value="Unassembled WGS sequence"/>
</dbReference>
<dbReference type="Pfam" id="PF13458">
    <property type="entry name" value="Peripla_BP_6"/>
    <property type="match status" value="1"/>
</dbReference>
<dbReference type="GO" id="GO:0006865">
    <property type="term" value="P:amino acid transport"/>
    <property type="evidence" value="ECO:0007669"/>
    <property type="project" value="UniProtKB-KW"/>
</dbReference>
<dbReference type="PANTHER" id="PTHR30483:SF6">
    <property type="entry name" value="PERIPLASMIC BINDING PROTEIN OF ABC TRANSPORTER FOR NATURAL AMINO ACIDS"/>
    <property type="match status" value="1"/>
</dbReference>
<evidence type="ECO:0000256" key="3">
    <source>
        <dbReference type="ARBA" id="ARBA00022970"/>
    </source>
</evidence>
<dbReference type="InterPro" id="IPR028082">
    <property type="entry name" value="Peripla_BP_I"/>
</dbReference>
<gene>
    <name evidence="5" type="ORF">AU467_27820</name>
</gene>
<evidence type="ECO:0000313" key="5">
    <source>
        <dbReference type="EMBL" id="KUM25014.1"/>
    </source>
</evidence>
<evidence type="ECO:0000259" key="4">
    <source>
        <dbReference type="Pfam" id="PF13458"/>
    </source>
</evidence>
<dbReference type="InterPro" id="IPR051010">
    <property type="entry name" value="BCAA_transport"/>
</dbReference>
<keyword evidence="2" id="KW-0732">Signal</keyword>
<accession>A0A101KQ79</accession>
<dbReference type="CDD" id="cd06336">
    <property type="entry name" value="PBP1_ABC_ligand_binding-like"/>
    <property type="match status" value="1"/>
</dbReference>
<name>A0A101KQ79_RHILI</name>
<keyword evidence="3" id="KW-0029">Amino-acid transport</keyword>
<sequence>MNPASFAQRLTVNAQTRRLGVGAHKMVKVGFLGPLTGPIRSWGLPGLNGCRIWVDWINRTGGMLIGGTRHNVQLLAEDCGYDPEQAAEGARRLVQDHGVGLLMMLGGDTFRPIQDYLMSRKILTSTLLPSDLSPDTPYLIAPSEIHPLYNVTAVEWLARNRPELRRVAMCSQTDALGLPSLATYRAAFAAEGIEAVAEVRYAPEATNAEEIVGAMLAGNPDILCWCTSYEPMVHALTEAAFRSGFRGQIISCTADNYRRLAERTSIEFVEGFLFQFPDFDDPELRDKAFFFNRPAEFFDEYNRRFPDSWTAVSWEYVATLDLWHAAVEKAGTAAPVSVLAAMKHGGLGEHAFGMAKWSGSDLFGNDNALVGDWPVVRITDGQARIVAFGSIPNWLRRHGTRLKHELRALGLMWDQRHPAAPDALRISAGPAMVDAQSS</sequence>
<comment type="similarity">
    <text evidence="1">Belongs to the leucine-binding protein family.</text>
</comment>
<reference evidence="5 6" key="1">
    <citation type="submission" date="2015-12" db="EMBL/GenBank/DDBJ databases">
        <title>Draft genome sequence of Mesorhizobium sp. UFLA 01-765, a multitolerant efficient symbiont and plant-growth promoting strain isolated from Zn-mining soil using Leucaena leucocephala as a trap plant.</title>
        <authorList>
            <person name="Rangel W.M."/>
            <person name="Thijs S."/>
            <person name="Longatti S.M."/>
            <person name="Moreira F.M."/>
            <person name="Weyens N."/>
            <person name="Vangronsveld J."/>
            <person name="Van Hamme J.D."/>
            <person name="Bottos E.M."/>
            <person name="Rineau F."/>
        </authorList>
    </citation>
    <scope>NUCLEOTIDE SEQUENCE [LARGE SCALE GENOMIC DNA]</scope>
    <source>
        <strain evidence="5 6">UFLA 01-765</strain>
    </source>
</reference>
<dbReference type="SUPFAM" id="SSF53822">
    <property type="entry name" value="Periplasmic binding protein-like I"/>
    <property type="match status" value="1"/>
</dbReference>
<feature type="domain" description="Leucine-binding protein" evidence="4">
    <location>
        <begin position="27"/>
        <end position="381"/>
    </location>
</feature>
<evidence type="ECO:0000313" key="6">
    <source>
        <dbReference type="Proteomes" id="UP000053176"/>
    </source>
</evidence>
<comment type="caution">
    <text evidence="5">The sequence shown here is derived from an EMBL/GenBank/DDBJ whole genome shotgun (WGS) entry which is preliminary data.</text>
</comment>
<organism evidence="5 6">
    <name type="scientific">Rhizobium loti</name>
    <name type="common">Mesorhizobium loti</name>
    <dbReference type="NCBI Taxonomy" id="381"/>
    <lineage>
        <taxon>Bacteria</taxon>
        <taxon>Pseudomonadati</taxon>
        <taxon>Pseudomonadota</taxon>
        <taxon>Alphaproteobacteria</taxon>
        <taxon>Hyphomicrobiales</taxon>
        <taxon>Phyllobacteriaceae</taxon>
        <taxon>Mesorhizobium</taxon>
    </lineage>
</organism>
<keyword evidence="3" id="KW-0813">Transport</keyword>
<dbReference type="OrthoDB" id="9786833at2"/>
<dbReference type="AlphaFoldDB" id="A0A101KQ79"/>